<feature type="compositionally biased region" description="Basic and acidic residues" evidence="1">
    <location>
        <begin position="222"/>
        <end position="236"/>
    </location>
</feature>
<reference evidence="2 3" key="1">
    <citation type="journal article" date="2022" name="Nat. Ecol. Evol.">
        <title>A masculinizing supergene underlies an exaggerated male reproductive morph in a spider.</title>
        <authorList>
            <person name="Hendrickx F."/>
            <person name="De Corte Z."/>
            <person name="Sonet G."/>
            <person name="Van Belleghem S.M."/>
            <person name="Kostlbacher S."/>
            <person name="Vangestel C."/>
        </authorList>
    </citation>
    <scope>NUCLEOTIDE SEQUENCE [LARGE SCALE GENOMIC DNA]</scope>
    <source>
        <strain evidence="2">W744_W776</strain>
    </source>
</reference>
<protein>
    <submittedName>
        <fullName evidence="2">Uncharacterized protein</fullName>
    </submittedName>
</protein>
<name>A0AAV6TME6_9ARAC</name>
<accession>A0AAV6TME6</accession>
<evidence type="ECO:0000256" key="1">
    <source>
        <dbReference type="SAM" id="MobiDB-lite"/>
    </source>
</evidence>
<evidence type="ECO:0000313" key="2">
    <source>
        <dbReference type="EMBL" id="KAG8172967.1"/>
    </source>
</evidence>
<feature type="region of interest" description="Disordered" evidence="1">
    <location>
        <begin position="222"/>
        <end position="270"/>
    </location>
</feature>
<dbReference type="Proteomes" id="UP000827092">
    <property type="component" value="Unassembled WGS sequence"/>
</dbReference>
<feature type="compositionally biased region" description="Basic residues" evidence="1">
    <location>
        <begin position="237"/>
        <end position="254"/>
    </location>
</feature>
<organism evidence="2 3">
    <name type="scientific">Oedothorax gibbosus</name>
    <dbReference type="NCBI Taxonomy" id="931172"/>
    <lineage>
        <taxon>Eukaryota</taxon>
        <taxon>Metazoa</taxon>
        <taxon>Ecdysozoa</taxon>
        <taxon>Arthropoda</taxon>
        <taxon>Chelicerata</taxon>
        <taxon>Arachnida</taxon>
        <taxon>Araneae</taxon>
        <taxon>Araneomorphae</taxon>
        <taxon>Entelegynae</taxon>
        <taxon>Araneoidea</taxon>
        <taxon>Linyphiidae</taxon>
        <taxon>Erigoninae</taxon>
        <taxon>Oedothorax</taxon>
    </lineage>
</organism>
<proteinExistence type="predicted"/>
<keyword evidence="3" id="KW-1185">Reference proteome</keyword>
<dbReference type="AlphaFoldDB" id="A0AAV6TME6"/>
<evidence type="ECO:0000313" key="3">
    <source>
        <dbReference type="Proteomes" id="UP000827092"/>
    </source>
</evidence>
<dbReference type="EMBL" id="JAFNEN010002196">
    <property type="protein sequence ID" value="KAG8172967.1"/>
    <property type="molecule type" value="Genomic_DNA"/>
</dbReference>
<gene>
    <name evidence="2" type="ORF">JTE90_016954</name>
</gene>
<sequence length="293" mass="34242">MSVQDIFPDKVVDQFEFLNYNKDYWKNHLANVTAHISFQESDHKIHHLTLKQDWHARWIDHFHRVLNGSHEENEFEPKGTIDWGNIENRLKKDPRRGLTHADMRLLFRLDNMYLVKYGFTFGHLKVKSGTQHVIQTSFAPILYYELPKKDALASRAFVSYYRLQYQRYILPPHGIFRVPEGTRYLLMSVQKTIFSVDVLPKKTFVPGSRACKLVRKYARQHDVPPAKAAAKDEKRDSSKRKKDRSHFKIPKKPRVCQDVNKEGPPADCQPVQETFLTAPCQEPQVSFPDPACP</sequence>
<comment type="caution">
    <text evidence="2">The sequence shown here is derived from an EMBL/GenBank/DDBJ whole genome shotgun (WGS) entry which is preliminary data.</text>
</comment>